<dbReference type="InterPro" id="IPR030890">
    <property type="entry name" value="LP_HExxH_w_TonB"/>
</dbReference>
<sequence length="471" mass="53212">MKKIFLYIIAITLVLSACKKKEVLDVDMNKYNTDFNVENNLDRWIATNITTPYNIEIIYRFNRNLTDVSKDISPVDIDKVQPVLEAVLNNYLKPYEKVAGKAFIKTLCPKQYVLYGSVSYNSNGSVQLATAEGGRKVVFYDVNNFKITDLESESGVRRKIRTMHHEFTHILNQNVIIPPEFSEITKADYYSDWTNATQNSAEIAKSLGFVSRYARMVYTEDFAEMTAHLLVMGQVWFNNYVISAPIDAQKKLRRKEELVVQYFQDAFGINFRTLQAEVQNALKTIYGAQDPVDLSQTFQTWLAQNKVNTLTYDPAAAHYTTYGKSATFTTMFTNYTTLAGSMSNANKIRTMALTFPSATMMTLNVTFTQGTGTTVYTASYDFDMTVNAPANEITFAKRNPDPTTSAYNNGKLSGMLSGFETYLLPYFTNRVFVADFLPATLPSTSPLYKTFAGFSEKGNSANYFYGPIVLK</sequence>
<name>A0ABS9ZRM2_9SPHI</name>
<keyword evidence="2" id="KW-1185">Reference proteome</keyword>
<dbReference type="Proteomes" id="UP001165460">
    <property type="component" value="Unassembled WGS sequence"/>
</dbReference>
<comment type="caution">
    <text evidence="1">The sequence shown here is derived from an EMBL/GenBank/DDBJ whole genome shotgun (WGS) entry which is preliminary data.</text>
</comment>
<organism evidence="1 2">
    <name type="scientific">Pedobacter montanisoli</name>
    <dbReference type="NCBI Taxonomy" id="2923277"/>
    <lineage>
        <taxon>Bacteria</taxon>
        <taxon>Pseudomonadati</taxon>
        <taxon>Bacteroidota</taxon>
        <taxon>Sphingobacteriia</taxon>
        <taxon>Sphingobacteriales</taxon>
        <taxon>Sphingobacteriaceae</taxon>
        <taxon>Pedobacter</taxon>
    </lineage>
</organism>
<proteinExistence type="predicted"/>
<dbReference type="Pfam" id="PF15890">
    <property type="entry name" value="Peptidase_Mx1"/>
    <property type="match status" value="1"/>
</dbReference>
<dbReference type="Gene3D" id="3.40.390.70">
    <property type="match status" value="1"/>
</dbReference>
<evidence type="ECO:0000313" key="1">
    <source>
        <dbReference type="EMBL" id="MCJ0741241.1"/>
    </source>
</evidence>
<evidence type="ECO:0000313" key="2">
    <source>
        <dbReference type="Proteomes" id="UP001165460"/>
    </source>
</evidence>
<protein>
    <submittedName>
        <fullName evidence="1">Zinc-binding metallopeptidase</fullName>
    </submittedName>
</protein>
<reference evidence="1" key="1">
    <citation type="submission" date="2022-03" db="EMBL/GenBank/DDBJ databases">
        <authorList>
            <person name="Woo C.Y."/>
        </authorList>
    </citation>
    <scope>NUCLEOTIDE SEQUENCE</scope>
    <source>
        <strain evidence="1">CYS-01</strain>
    </source>
</reference>
<dbReference type="EMBL" id="JALGBH010000001">
    <property type="protein sequence ID" value="MCJ0741241.1"/>
    <property type="molecule type" value="Genomic_DNA"/>
</dbReference>
<dbReference type="PROSITE" id="PS51257">
    <property type="entry name" value="PROKAR_LIPOPROTEIN"/>
    <property type="match status" value="1"/>
</dbReference>
<accession>A0ABS9ZRM2</accession>
<dbReference type="NCBIfam" id="TIGR04549">
    <property type="entry name" value="LP_HExxH_w_tonB"/>
    <property type="match status" value="1"/>
</dbReference>
<dbReference type="RefSeq" id="WP_243357639.1">
    <property type="nucleotide sequence ID" value="NZ_JALGBH010000001.1"/>
</dbReference>
<gene>
    <name evidence="1" type="ORF">MMF97_00880</name>
</gene>